<evidence type="ECO:0008006" key="4">
    <source>
        <dbReference type="Google" id="ProtNLM"/>
    </source>
</evidence>
<dbReference type="Proteomes" id="UP000616346">
    <property type="component" value="Unassembled WGS sequence"/>
</dbReference>
<evidence type="ECO:0000313" key="3">
    <source>
        <dbReference type="Proteomes" id="UP000616346"/>
    </source>
</evidence>
<proteinExistence type="predicted"/>
<dbReference type="RefSeq" id="WP_191709957.1">
    <property type="nucleotide sequence ID" value="NZ_JACSPQ010000002.1"/>
</dbReference>
<comment type="caution">
    <text evidence="2">The sequence shown here is derived from an EMBL/GenBank/DDBJ whole genome shotgun (WGS) entry which is preliminary data.</text>
</comment>
<feature type="signal peptide" evidence="1">
    <location>
        <begin position="1"/>
        <end position="23"/>
    </location>
</feature>
<reference evidence="2 3" key="1">
    <citation type="submission" date="2020-08" db="EMBL/GenBank/DDBJ databases">
        <title>A Genomic Blueprint of the Chicken Gut Microbiome.</title>
        <authorList>
            <person name="Gilroy R."/>
            <person name="Ravi A."/>
            <person name="Getino M."/>
            <person name="Pursley I."/>
            <person name="Horton D.L."/>
            <person name="Alikhan N.-F."/>
            <person name="Baker D."/>
            <person name="Gharbi K."/>
            <person name="Hall N."/>
            <person name="Watson M."/>
            <person name="Adriaenssens E.M."/>
            <person name="Foster-Nyarko E."/>
            <person name="Jarju S."/>
            <person name="Secka A."/>
            <person name="Antonio M."/>
            <person name="Oren A."/>
            <person name="Chaudhuri R."/>
            <person name="La Ragione R.M."/>
            <person name="Hildebrand F."/>
            <person name="Pallen M.J."/>
        </authorList>
    </citation>
    <scope>NUCLEOTIDE SEQUENCE [LARGE SCALE GENOMIC DNA]</scope>
    <source>
        <strain evidence="2 3">Sa1YUN3</strain>
    </source>
</reference>
<sequence>MKSIIKMMTVVIMLTTAITEVSAQGFLKKMTKAITDTTPKTETLTPENSEENAKRDSILKTPLKFEVKKVIEFNAEGDTIKNEDGTVKVSYRVVDENDKIYDPAVVQQMVNVRLKAYGKILAKVGGGAALGAVKGLLSKNKKEALTGAAVGAAAGLAFSAKDIKEIRGINKDLKQLKTVLEAYQTTFTEEGLPKMADADLSNVNGIDFTQCTETTKLMAEVQSDLEESKNMDIPSLDDLSL</sequence>
<gene>
    <name evidence="2" type="ORF">H9626_06295</name>
</gene>
<name>A0ABR8VAN4_9BACT</name>
<protein>
    <recommendedName>
        <fullName evidence="4">Glycine zipper family protein</fullName>
    </recommendedName>
</protein>
<evidence type="ECO:0000256" key="1">
    <source>
        <dbReference type="SAM" id="SignalP"/>
    </source>
</evidence>
<organism evidence="2 3">
    <name type="scientific">Phocaeicola faecium</name>
    <dbReference type="NCBI Taxonomy" id="2762213"/>
    <lineage>
        <taxon>Bacteria</taxon>
        <taxon>Pseudomonadati</taxon>
        <taxon>Bacteroidota</taxon>
        <taxon>Bacteroidia</taxon>
        <taxon>Bacteroidales</taxon>
        <taxon>Bacteroidaceae</taxon>
        <taxon>Phocaeicola</taxon>
    </lineage>
</organism>
<evidence type="ECO:0000313" key="2">
    <source>
        <dbReference type="EMBL" id="MBD8001831.1"/>
    </source>
</evidence>
<dbReference type="EMBL" id="JACSPQ010000002">
    <property type="protein sequence ID" value="MBD8001831.1"/>
    <property type="molecule type" value="Genomic_DNA"/>
</dbReference>
<feature type="chain" id="PRO_5046619467" description="Glycine zipper family protein" evidence="1">
    <location>
        <begin position="24"/>
        <end position="241"/>
    </location>
</feature>
<keyword evidence="3" id="KW-1185">Reference proteome</keyword>
<keyword evidence="1" id="KW-0732">Signal</keyword>
<accession>A0ABR8VAN4</accession>